<dbReference type="AlphaFoldDB" id="A0A8X6IQK8"/>
<dbReference type="Proteomes" id="UP000887116">
    <property type="component" value="Unassembled WGS sequence"/>
</dbReference>
<keyword evidence="2" id="KW-1185">Reference proteome</keyword>
<protein>
    <submittedName>
        <fullName evidence="1">Uncharacterized protein</fullName>
    </submittedName>
</protein>
<accession>A0A8X6IQK8</accession>
<reference evidence="1" key="1">
    <citation type="submission" date="2020-07" db="EMBL/GenBank/DDBJ databases">
        <title>Multicomponent nature underlies the extraordinary mechanical properties of spider dragline silk.</title>
        <authorList>
            <person name="Kono N."/>
            <person name="Nakamura H."/>
            <person name="Mori M."/>
            <person name="Yoshida Y."/>
            <person name="Ohtoshi R."/>
            <person name="Malay A.D."/>
            <person name="Moran D.A.P."/>
            <person name="Tomita M."/>
            <person name="Numata K."/>
            <person name="Arakawa K."/>
        </authorList>
    </citation>
    <scope>NUCLEOTIDE SEQUENCE</scope>
</reference>
<organism evidence="1 2">
    <name type="scientific">Trichonephila clavata</name>
    <name type="common">Joro spider</name>
    <name type="synonym">Nephila clavata</name>
    <dbReference type="NCBI Taxonomy" id="2740835"/>
    <lineage>
        <taxon>Eukaryota</taxon>
        <taxon>Metazoa</taxon>
        <taxon>Ecdysozoa</taxon>
        <taxon>Arthropoda</taxon>
        <taxon>Chelicerata</taxon>
        <taxon>Arachnida</taxon>
        <taxon>Araneae</taxon>
        <taxon>Araneomorphae</taxon>
        <taxon>Entelegynae</taxon>
        <taxon>Araneoidea</taxon>
        <taxon>Nephilidae</taxon>
        <taxon>Trichonephila</taxon>
    </lineage>
</organism>
<name>A0A8X6IQK8_TRICU</name>
<proteinExistence type="predicted"/>
<evidence type="ECO:0000313" key="2">
    <source>
        <dbReference type="Proteomes" id="UP000887116"/>
    </source>
</evidence>
<sequence>MKLRPQGDPLSKSLPTSFDSTLCGPLLLPLMILQQLQSLCVLSVWEYGLTSNQQVFDTSIIMEEPGGMVPSTPDPTNLK</sequence>
<comment type="caution">
    <text evidence="1">The sequence shown here is derived from an EMBL/GenBank/DDBJ whole genome shotgun (WGS) entry which is preliminary data.</text>
</comment>
<gene>
    <name evidence="1" type="ORF">TNCT_330321</name>
</gene>
<evidence type="ECO:0000313" key="1">
    <source>
        <dbReference type="EMBL" id="GFR26644.1"/>
    </source>
</evidence>
<dbReference type="EMBL" id="BMAO01018863">
    <property type="protein sequence ID" value="GFR26644.1"/>
    <property type="molecule type" value="Genomic_DNA"/>
</dbReference>